<evidence type="ECO:0000256" key="1">
    <source>
        <dbReference type="SAM" id="Phobius"/>
    </source>
</evidence>
<dbReference type="FunFam" id="2.60.120.1440:FF:000001">
    <property type="entry name" value="Putative anti-sigma factor"/>
    <property type="match status" value="1"/>
</dbReference>
<keyword evidence="1" id="KW-1133">Transmembrane helix</keyword>
<feature type="transmembrane region" description="Helical" evidence="1">
    <location>
        <begin position="82"/>
        <end position="103"/>
    </location>
</feature>
<evidence type="ECO:0000259" key="3">
    <source>
        <dbReference type="Pfam" id="PF16344"/>
    </source>
</evidence>
<dbReference type="PANTHER" id="PTHR30273:SF2">
    <property type="entry name" value="PROTEIN FECR"/>
    <property type="match status" value="1"/>
</dbReference>
<dbReference type="Gene3D" id="2.60.120.1440">
    <property type="match status" value="1"/>
</dbReference>
<gene>
    <name evidence="4" type="ORF">E4T88_13680</name>
</gene>
<evidence type="ECO:0000313" key="5">
    <source>
        <dbReference type="Proteomes" id="UP000298285"/>
    </source>
</evidence>
<dbReference type="Pfam" id="PF04773">
    <property type="entry name" value="FecR"/>
    <property type="match status" value="1"/>
</dbReference>
<evidence type="ECO:0000259" key="2">
    <source>
        <dbReference type="Pfam" id="PF04773"/>
    </source>
</evidence>
<name>A0A4Y9IKP1_9BACT</name>
<dbReference type="Pfam" id="PF16344">
    <property type="entry name" value="FecR_C"/>
    <property type="match status" value="1"/>
</dbReference>
<keyword evidence="1" id="KW-0472">Membrane</keyword>
<dbReference type="InterPro" id="IPR012373">
    <property type="entry name" value="Ferrdict_sens_TM"/>
</dbReference>
<organism evidence="4 5">
    <name type="scientific">Dysgonomonas mossii</name>
    <dbReference type="NCBI Taxonomy" id="163665"/>
    <lineage>
        <taxon>Bacteria</taxon>
        <taxon>Pseudomonadati</taxon>
        <taxon>Bacteroidota</taxon>
        <taxon>Bacteroidia</taxon>
        <taxon>Bacteroidales</taxon>
        <taxon>Dysgonomonadaceae</taxon>
        <taxon>Dysgonomonas</taxon>
    </lineage>
</organism>
<sequence>MHKKHIDLLIRRYTENILPKNIQYKFRQWLINSDNVEDKNASLENIWNNINAEADESTIRDLDLLHQKMNAGHRIKRINYSYIVRIAAMIMIPILCSYLTYFLTQKYSVKNVNMVECFVPYGEKKLIVLPDSSEVWVNSGSIIIYPEKFVGDTRTIYLNGEANFSVTKNPAKRFIVSTNNLDIEALGTIFNVRAYLDLPKITATLEEGKIKVETKTGPVQSMILKPNEQIIYDNKTQYLSKQIVDAKRVAMWKDGYLIFQEASFGDILHAIEKRYDVVIHFDAGKYEGRTFTVRFSPEETLPETLDILKEIIRDFNYKIKSNTIYIY</sequence>
<dbReference type="AlphaFoldDB" id="A0A4Y9IKP1"/>
<dbReference type="EMBL" id="SPPK01000004">
    <property type="protein sequence ID" value="TFU88911.1"/>
    <property type="molecule type" value="Genomic_DNA"/>
</dbReference>
<keyword evidence="1" id="KW-0812">Transmembrane</keyword>
<dbReference type="Gene3D" id="3.55.50.30">
    <property type="match status" value="1"/>
</dbReference>
<dbReference type="Proteomes" id="UP000298285">
    <property type="component" value="Unassembled WGS sequence"/>
</dbReference>
<dbReference type="OrthoDB" id="783402at2"/>
<protein>
    <submittedName>
        <fullName evidence="4">FecR family protein</fullName>
    </submittedName>
</protein>
<proteinExistence type="predicted"/>
<accession>A0A4Y9IKP1</accession>
<evidence type="ECO:0000313" key="4">
    <source>
        <dbReference type="EMBL" id="TFU88911.1"/>
    </source>
</evidence>
<dbReference type="InterPro" id="IPR032508">
    <property type="entry name" value="FecR_C"/>
</dbReference>
<dbReference type="InterPro" id="IPR006860">
    <property type="entry name" value="FecR"/>
</dbReference>
<feature type="domain" description="Protein FecR C-terminal" evidence="3">
    <location>
        <begin position="256"/>
        <end position="326"/>
    </location>
</feature>
<reference evidence="4 5" key="1">
    <citation type="submission" date="2019-03" db="EMBL/GenBank/DDBJ databases">
        <title>Diversity of the mouse oral microbiome.</title>
        <authorList>
            <person name="Joseph S."/>
            <person name="Aduse-Opoku J."/>
            <person name="Curtis M."/>
            <person name="Wade W."/>
            <person name="Hashim A."/>
        </authorList>
    </citation>
    <scope>NUCLEOTIDE SEQUENCE [LARGE SCALE GENOMIC DNA]</scope>
    <source>
        <strain evidence="4 5">P11</strain>
    </source>
</reference>
<dbReference type="GO" id="GO:0016989">
    <property type="term" value="F:sigma factor antagonist activity"/>
    <property type="evidence" value="ECO:0007669"/>
    <property type="project" value="TreeGrafter"/>
</dbReference>
<feature type="domain" description="FecR protein" evidence="2">
    <location>
        <begin position="122"/>
        <end position="210"/>
    </location>
</feature>
<dbReference type="PIRSF" id="PIRSF018266">
    <property type="entry name" value="FecR"/>
    <property type="match status" value="1"/>
</dbReference>
<comment type="caution">
    <text evidence="4">The sequence shown here is derived from an EMBL/GenBank/DDBJ whole genome shotgun (WGS) entry which is preliminary data.</text>
</comment>
<dbReference type="RefSeq" id="WP_135106351.1">
    <property type="nucleotide sequence ID" value="NZ_JADGKW010000004.1"/>
</dbReference>
<dbReference type="PANTHER" id="PTHR30273">
    <property type="entry name" value="PERIPLASMIC SIGNAL SENSOR AND SIGMA FACTOR ACTIVATOR FECR-RELATED"/>
    <property type="match status" value="1"/>
</dbReference>